<evidence type="ECO:0000256" key="1">
    <source>
        <dbReference type="PIRSR" id="PIRSR001220-1"/>
    </source>
</evidence>
<dbReference type="Gene3D" id="3.40.50.1170">
    <property type="entry name" value="L-asparaginase, N-terminal domain"/>
    <property type="match status" value="1"/>
</dbReference>
<dbReference type="Gene3D" id="3.40.50.40">
    <property type="match status" value="1"/>
</dbReference>
<dbReference type="InterPro" id="IPR027475">
    <property type="entry name" value="Asparaginase/glutaminase_AS2"/>
</dbReference>
<dbReference type="PANTHER" id="PTHR11707">
    <property type="entry name" value="L-ASPARAGINASE"/>
    <property type="match status" value="1"/>
</dbReference>
<dbReference type="SFLD" id="SFLDS00057">
    <property type="entry name" value="Glutaminase/Asparaginase"/>
    <property type="match status" value="1"/>
</dbReference>
<dbReference type="EMBL" id="CP059399">
    <property type="protein sequence ID" value="QLY33388.1"/>
    <property type="molecule type" value="Genomic_DNA"/>
</dbReference>
<dbReference type="Pfam" id="PF17763">
    <property type="entry name" value="Asparaginase_C"/>
    <property type="match status" value="1"/>
</dbReference>
<feature type="domain" description="Asparaginase/glutaminase C-terminal" evidence="5">
    <location>
        <begin position="211"/>
        <end position="325"/>
    </location>
</feature>
<dbReference type="GO" id="GO:0004067">
    <property type="term" value="F:asparaginase activity"/>
    <property type="evidence" value="ECO:0007669"/>
    <property type="project" value="UniProtKB-UniRule"/>
</dbReference>
<evidence type="ECO:0000256" key="2">
    <source>
        <dbReference type="PIRSR" id="PIRSR001220-2"/>
    </source>
</evidence>
<dbReference type="InterPro" id="IPR037152">
    <property type="entry name" value="L-asparaginase_N_sf"/>
</dbReference>
<name>A0A7D6ZE50_9NOCA</name>
<dbReference type="SMART" id="SM00870">
    <property type="entry name" value="Asparaginase"/>
    <property type="match status" value="1"/>
</dbReference>
<reference evidence="6 7" key="1">
    <citation type="submission" date="2020-07" db="EMBL/GenBank/DDBJ databases">
        <authorList>
            <person name="Zhuang K."/>
            <person name="Ran Y."/>
        </authorList>
    </citation>
    <scope>NUCLEOTIDE SEQUENCE [LARGE SCALE GENOMIC DNA]</scope>
    <source>
        <strain evidence="6 7">WCH-YHL-001</strain>
    </source>
</reference>
<dbReference type="PROSITE" id="PS51732">
    <property type="entry name" value="ASN_GLN_ASE_3"/>
    <property type="match status" value="1"/>
</dbReference>
<dbReference type="Pfam" id="PF00710">
    <property type="entry name" value="Asparaginase"/>
    <property type="match status" value="1"/>
</dbReference>
<feature type="active site" description="O-isoaspartyl threonine intermediate" evidence="1">
    <location>
        <position position="24"/>
    </location>
</feature>
<evidence type="ECO:0000259" key="5">
    <source>
        <dbReference type="Pfam" id="PF17763"/>
    </source>
</evidence>
<dbReference type="KEGG" id="nhu:H0264_15170"/>
<feature type="active site" evidence="3">
    <location>
        <position position="104"/>
    </location>
</feature>
<dbReference type="InterPro" id="IPR036152">
    <property type="entry name" value="Asp/glu_Ase-like_sf"/>
</dbReference>
<feature type="binding site" evidence="2">
    <location>
        <position position="72"/>
    </location>
    <ligand>
        <name>substrate</name>
    </ligand>
</feature>
<gene>
    <name evidence="6" type="ORF">H0264_15170</name>
</gene>
<proteinExistence type="predicted"/>
<sequence>MSSALEAPVGQRELSIDILYTGGTFGMVDHGDGLHPRKGIGEEIATVVREFAAGSGIPVGLRYTELDEVIDSANADHDTARRIAARVRSRLTDHCDGVIVIHGTDTMAYVGARMAFELHDIPVPVMLTGAQIPLGQRGSDARDNLWMALDSIANQPGPGTFIAFGAAVHPAVRASKRSADGYDAFVTLRKYTPPATRALPAAWPGETTSPVGLFTAFPGMDPDLLDVALRIYHGGVVLECYGAGTMPMHGSATVEAVRRAADRGTPVVVITHCDSGSVDLALYRPGRALLDAGALPGGDMTREAALAKLSYLAALNLPSTELRRMLTTNLLGELTDHPHIDEN</sequence>
<keyword evidence="7" id="KW-1185">Reference proteome</keyword>
<accession>A0A7D6ZE50</accession>
<dbReference type="InterPro" id="IPR040919">
    <property type="entry name" value="Asparaginase_C"/>
</dbReference>
<feature type="binding site" evidence="2">
    <location>
        <begin position="104"/>
        <end position="105"/>
    </location>
    <ligand>
        <name>substrate</name>
    </ligand>
</feature>
<dbReference type="Proteomes" id="UP000515512">
    <property type="component" value="Chromosome"/>
</dbReference>
<evidence type="ECO:0000313" key="7">
    <source>
        <dbReference type="Proteomes" id="UP000515512"/>
    </source>
</evidence>
<dbReference type="PANTHER" id="PTHR11707:SF28">
    <property type="entry name" value="60 KDA LYSOPHOSPHOLIPASE"/>
    <property type="match status" value="1"/>
</dbReference>
<dbReference type="PIRSF" id="PIRSF500176">
    <property type="entry name" value="L_ASNase"/>
    <property type="match status" value="1"/>
</dbReference>
<organism evidence="6 7">
    <name type="scientific">Nocardia huaxiensis</name>
    <dbReference type="NCBI Taxonomy" id="2755382"/>
    <lineage>
        <taxon>Bacteria</taxon>
        <taxon>Bacillati</taxon>
        <taxon>Actinomycetota</taxon>
        <taxon>Actinomycetes</taxon>
        <taxon>Mycobacteriales</taxon>
        <taxon>Nocardiaceae</taxon>
        <taxon>Nocardia</taxon>
    </lineage>
</organism>
<dbReference type="PROSITE" id="PS00917">
    <property type="entry name" value="ASN_GLN_ASE_2"/>
    <property type="match status" value="1"/>
</dbReference>
<dbReference type="PIRSF" id="PIRSF001220">
    <property type="entry name" value="L-ASNase_gatD"/>
    <property type="match status" value="1"/>
</dbReference>
<dbReference type="InterPro" id="IPR027474">
    <property type="entry name" value="L-asparaginase_N"/>
</dbReference>
<dbReference type="AlphaFoldDB" id="A0A7D6ZE50"/>
<evidence type="ECO:0000259" key="4">
    <source>
        <dbReference type="Pfam" id="PF00710"/>
    </source>
</evidence>
<dbReference type="InterPro" id="IPR027473">
    <property type="entry name" value="L-asparaginase_C"/>
</dbReference>
<feature type="domain" description="L-asparaginase N-terminal" evidence="4">
    <location>
        <begin position="16"/>
        <end position="187"/>
    </location>
</feature>
<evidence type="ECO:0000256" key="3">
    <source>
        <dbReference type="PROSITE-ProRule" id="PRU10100"/>
    </source>
</evidence>
<evidence type="ECO:0000313" key="6">
    <source>
        <dbReference type="EMBL" id="QLY33388.1"/>
    </source>
</evidence>
<dbReference type="InterPro" id="IPR006034">
    <property type="entry name" value="Asparaginase/glutaminase-like"/>
</dbReference>
<dbReference type="RefSeq" id="WP_181584552.1">
    <property type="nucleotide sequence ID" value="NZ_CP059399.1"/>
</dbReference>
<protein>
    <submittedName>
        <fullName evidence="6">Asparaginase</fullName>
    </submittedName>
</protein>
<dbReference type="SUPFAM" id="SSF53774">
    <property type="entry name" value="Glutaminase/Asparaginase"/>
    <property type="match status" value="1"/>
</dbReference>
<dbReference type="PRINTS" id="PR00139">
    <property type="entry name" value="ASNGLNASE"/>
</dbReference>